<evidence type="ECO:0000256" key="6">
    <source>
        <dbReference type="ARBA" id="ARBA00023180"/>
    </source>
</evidence>
<gene>
    <name evidence="8" type="ORF">BDFB_009174</name>
</gene>
<dbReference type="OrthoDB" id="103349at2759"/>
<organism evidence="8 9">
    <name type="scientific">Asbolus verrucosus</name>
    <name type="common">Desert ironclad beetle</name>
    <dbReference type="NCBI Taxonomy" id="1661398"/>
    <lineage>
        <taxon>Eukaryota</taxon>
        <taxon>Metazoa</taxon>
        <taxon>Ecdysozoa</taxon>
        <taxon>Arthropoda</taxon>
        <taxon>Hexapoda</taxon>
        <taxon>Insecta</taxon>
        <taxon>Pterygota</taxon>
        <taxon>Neoptera</taxon>
        <taxon>Endopterygota</taxon>
        <taxon>Coleoptera</taxon>
        <taxon>Polyphaga</taxon>
        <taxon>Cucujiformia</taxon>
        <taxon>Tenebrionidae</taxon>
        <taxon>Pimeliinae</taxon>
        <taxon>Asbolus</taxon>
    </lineage>
</organism>
<dbReference type="PANTHER" id="PTHR10342:SF273">
    <property type="entry name" value="RE14504P"/>
    <property type="match status" value="1"/>
</dbReference>
<keyword evidence="5" id="KW-0106">Calcium</keyword>
<keyword evidence="3" id="KW-0479">Metal-binding</keyword>
<dbReference type="AlphaFoldDB" id="A0A482V7R9"/>
<reference evidence="8 9" key="1">
    <citation type="submission" date="2017-03" db="EMBL/GenBank/DDBJ databases">
        <title>Genome of the blue death feigning beetle - Asbolus verrucosus.</title>
        <authorList>
            <person name="Rider S.D."/>
        </authorList>
    </citation>
    <scope>NUCLEOTIDE SEQUENCE [LARGE SCALE GENOMIC DNA]</scope>
    <source>
        <strain evidence="8">Butters</strain>
        <tissue evidence="8">Head and leg muscle</tissue>
    </source>
</reference>
<keyword evidence="4" id="KW-0378">Hydrolase</keyword>
<keyword evidence="6" id="KW-0325">Glycoprotein</keyword>
<evidence type="ECO:0000256" key="4">
    <source>
        <dbReference type="ARBA" id="ARBA00022801"/>
    </source>
</evidence>
<dbReference type="STRING" id="1661398.A0A482V7R9"/>
<comment type="cofactor">
    <cofactor evidence="1">
        <name>Ca(2+)</name>
        <dbReference type="ChEBI" id="CHEBI:29108"/>
    </cofactor>
</comment>
<evidence type="ECO:0000259" key="7">
    <source>
        <dbReference type="Pfam" id="PF00884"/>
    </source>
</evidence>
<dbReference type="InterPro" id="IPR000917">
    <property type="entry name" value="Sulfatase_N"/>
</dbReference>
<evidence type="ECO:0000313" key="8">
    <source>
        <dbReference type="EMBL" id="RZB39234.1"/>
    </source>
</evidence>
<dbReference type="SUPFAM" id="SSF53649">
    <property type="entry name" value="Alkaline phosphatase-like"/>
    <property type="match status" value="1"/>
</dbReference>
<dbReference type="InterPro" id="IPR047115">
    <property type="entry name" value="ARSB"/>
</dbReference>
<evidence type="ECO:0000256" key="1">
    <source>
        <dbReference type="ARBA" id="ARBA00001913"/>
    </source>
</evidence>
<dbReference type="Pfam" id="PF00884">
    <property type="entry name" value="Sulfatase"/>
    <property type="match status" value="1"/>
</dbReference>
<dbReference type="PROSITE" id="PS00149">
    <property type="entry name" value="SULFATASE_2"/>
    <property type="match status" value="1"/>
</dbReference>
<dbReference type="PANTHER" id="PTHR10342">
    <property type="entry name" value="ARYLSULFATASE"/>
    <property type="match status" value="1"/>
</dbReference>
<comment type="caution">
    <text evidence="8">The sequence shown here is derived from an EMBL/GenBank/DDBJ whole genome shotgun (WGS) entry which is preliminary data.</text>
</comment>
<dbReference type="Proteomes" id="UP000292052">
    <property type="component" value="Unassembled WGS sequence"/>
</dbReference>
<name>A0A482V7R9_ASBVE</name>
<dbReference type="GO" id="GO:0008484">
    <property type="term" value="F:sulfuric ester hydrolase activity"/>
    <property type="evidence" value="ECO:0007669"/>
    <property type="project" value="InterPro"/>
</dbReference>
<feature type="non-terminal residue" evidence="8">
    <location>
        <position position="511"/>
    </location>
</feature>
<feature type="domain" description="Sulfatase N-terminal" evidence="7">
    <location>
        <begin position="1"/>
        <end position="319"/>
    </location>
</feature>
<dbReference type="InterPro" id="IPR024607">
    <property type="entry name" value="Sulfatase_CS"/>
</dbReference>
<dbReference type="InterPro" id="IPR017850">
    <property type="entry name" value="Alkaline_phosphatase_core_sf"/>
</dbReference>
<evidence type="ECO:0000256" key="3">
    <source>
        <dbReference type="ARBA" id="ARBA00022723"/>
    </source>
</evidence>
<dbReference type="CDD" id="cd16029">
    <property type="entry name" value="4-S"/>
    <property type="match status" value="1"/>
</dbReference>
<accession>A0A482V7R9</accession>
<dbReference type="Gene3D" id="3.40.720.10">
    <property type="entry name" value="Alkaline Phosphatase, subunit A"/>
    <property type="match status" value="1"/>
</dbReference>
<keyword evidence="9" id="KW-1185">Reference proteome</keyword>
<evidence type="ECO:0000313" key="9">
    <source>
        <dbReference type="Proteomes" id="UP000292052"/>
    </source>
</evidence>
<dbReference type="Gene3D" id="3.30.1120.10">
    <property type="match status" value="1"/>
</dbReference>
<evidence type="ECO:0000256" key="5">
    <source>
        <dbReference type="ARBA" id="ARBA00022837"/>
    </source>
</evidence>
<comment type="similarity">
    <text evidence="2">Belongs to the sulfatase family.</text>
</comment>
<dbReference type="GO" id="GO:0046872">
    <property type="term" value="F:metal ion binding"/>
    <property type="evidence" value="ECO:0007669"/>
    <property type="project" value="UniProtKB-KW"/>
</dbReference>
<sequence>MGWNDVGFHGSNQIPTPNIDALAYNGIILDRFYTQYTCTPSRASFLTGNYAIRTGMHGYPLKAGENRSLPFDMPTMPEQLKNLGYKTHLVGKWHLGAAYRRSTPTGRGFDTHFGYWNGFVGYFDYMTFRNTPDHRKIFGFDLRDQFKSVWAAQGRYATDLLTEKSLEIIDRHSGDQPLFLMLSHLAPHTGKNGDGLEVPDVTTTNLKYSYIQDPRRRLYADIVNLMDNSVGQIVKKLSEKNMLENSIILFFSDNGAQTVGMYENSGSNWPMRGLKFTEFEGGVRCAAAIFSPLFRKRSYVNRELLHLSDWLPTFYAAAGGDVQDLGDIDGVNQWATLSQNLPTNRSEILLNINEVDNTSVIITDHGRYKFIKGIYKYETYYGDSGRGTAAPPHNITAIFQSDAHIAIKSVVSASATAEQITQMRSESDLSWCRIETNTPEINCTNGCLFELTRDPCETTNIIAEKPEIAQRLIERLDHFNSELVPQTNRDSDPNSDPSRYNNTWCTWLDDE</sequence>
<proteinExistence type="inferred from homology"/>
<evidence type="ECO:0000256" key="2">
    <source>
        <dbReference type="ARBA" id="ARBA00008779"/>
    </source>
</evidence>
<protein>
    <submittedName>
        <fullName evidence="8">Arylsulfatase B</fullName>
    </submittedName>
</protein>
<dbReference type="EMBL" id="QDEB01130170">
    <property type="protein sequence ID" value="RZB39234.1"/>
    <property type="molecule type" value="Genomic_DNA"/>
</dbReference>